<comment type="caution">
    <text evidence="1">The sequence shown here is derived from an EMBL/GenBank/DDBJ whole genome shotgun (WGS) entry which is preliminary data.</text>
</comment>
<gene>
    <name evidence="1" type="ORF">LARSCL_LOCUS7498</name>
</gene>
<organism evidence="1 2">
    <name type="scientific">Larinioides sclopetarius</name>
    <dbReference type="NCBI Taxonomy" id="280406"/>
    <lineage>
        <taxon>Eukaryota</taxon>
        <taxon>Metazoa</taxon>
        <taxon>Ecdysozoa</taxon>
        <taxon>Arthropoda</taxon>
        <taxon>Chelicerata</taxon>
        <taxon>Arachnida</taxon>
        <taxon>Araneae</taxon>
        <taxon>Araneomorphae</taxon>
        <taxon>Entelegynae</taxon>
        <taxon>Araneoidea</taxon>
        <taxon>Araneidae</taxon>
        <taxon>Larinioides</taxon>
    </lineage>
</organism>
<sequence length="67" mass="7490">MLPSKKDHFKVGTPFFESALGLMFGPYRQLLHSITQLASHGNCRCSHMNMCKISTPVSPLSCHSRKV</sequence>
<evidence type="ECO:0000313" key="1">
    <source>
        <dbReference type="EMBL" id="CAL1274504.1"/>
    </source>
</evidence>
<dbReference type="Proteomes" id="UP001497382">
    <property type="component" value="Unassembled WGS sequence"/>
</dbReference>
<accession>A0AAV1ZRN0</accession>
<dbReference type="AlphaFoldDB" id="A0AAV1ZRN0"/>
<proteinExistence type="predicted"/>
<protein>
    <submittedName>
        <fullName evidence="1">Uncharacterized protein</fullName>
    </submittedName>
</protein>
<keyword evidence="2" id="KW-1185">Reference proteome</keyword>
<name>A0AAV1ZRN0_9ARAC</name>
<evidence type="ECO:0000313" key="2">
    <source>
        <dbReference type="Proteomes" id="UP001497382"/>
    </source>
</evidence>
<dbReference type="EMBL" id="CAXIEN010000077">
    <property type="protein sequence ID" value="CAL1274504.1"/>
    <property type="molecule type" value="Genomic_DNA"/>
</dbReference>
<reference evidence="1 2" key="1">
    <citation type="submission" date="2024-04" db="EMBL/GenBank/DDBJ databases">
        <authorList>
            <person name="Rising A."/>
            <person name="Reimegard J."/>
            <person name="Sonavane S."/>
            <person name="Akerstrom W."/>
            <person name="Nylinder S."/>
            <person name="Hedman E."/>
            <person name="Kallberg Y."/>
        </authorList>
    </citation>
    <scope>NUCLEOTIDE SEQUENCE [LARGE SCALE GENOMIC DNA]</scope>
</reference>